<feature type="transmembrane region" description="Helical" evidence="7">
    <location>
        <begin position="149"/>
        <end position="168"/>
    </location>
</feature>
<dbReference type="SUPFAM" id="SSF48317">
    <property type="entry name" value="Acid phosphatase/Vanadium-dependent haloperoxidase"/>
    <property type="match status" value="1"/>
</dbReference>
<dbReference type="InterPro" id="IPR000326">
    <property type="entry name" value="PAP2/HPO"/>
</dbReference>
<dbReference type="Proteomes" id="UP000178599">
    <property type="component" value="Unassembled WGS sequence"/>
</dbReference>
<protein>
    <recommendedName>
        <fullName evidence="8">Phosphatidic acid phosphatase type 2/haloperoxidase domain-containing protein</fullName>
    </recommendedName>
</protein>
<name>A0A1G2CPQ3_9BACT</name>
<accession>A0A1G2CPQ3</accession>
<dbReference type="EMBL" id="MHLE01000004">
    <property type="protein sequence ID" value="OGZ03384.1"/>
    <property type="molecule type" value="Genomic_DNA"/>
</dbReference>
<comment type="caution">
    <text evidence="9">The sequence shown here is derived from an EMBL/GenBank/DDBJ whole genome shotgun (WGS) entry which is preliminary data.</text>
</comment>
<dbReference type="Pfam" id="PF01569">
    <property type="entry name" value="PAP2"/>
    <property type="match status" value="1"/>
</dbReference>
<feature type="transmembrane region" description="Helical" evidence="7">
    <location>
        <begin position="99"/>
        <end position="119"/>
    </location>
</feature>
<feature type="transmembrane region" description="Helical" evidence="7">
    <location>
        <begin position="20"/>
        <end position="44"/>
    </location>
</feature>
<dbReference type="InterPro" id="IPR036938">
    <property type="entry name" value="PAP2/HPO_sf"/>
</dbReference>
<dbReference type="AlphaFoldDB" id="A0A1G2CPQ3"/>
<keyword evidence="5 7" id="KW-1133">Transmembrane helix</keyword>
<gene>
    <name evidence="9" type="ORF">A2390_03185</name>
</gene>
<dbReference type="SMART" id="SM00014">
    <property type="entry name" value="acidPPc"/>
    <property type="match status" value="1"/>
</dbReference>
<dbReference type="PANTHER" id="PTHR14969">
    <property type="entry name" value="SPHINGOSINE-1-PHOSPHATE PHOSPHOHYDROLASE"/>
    <property type="match status" value="1"/>
</dbReference>
<evidence type="ECO:0000313" key="10">
    <source>
        <dbReference type="Proteomes" id="UP000178599"/>
    </source>
</evidence>
<keyword evidence="6 7" id="KW-0472">Membrane</keyword>
<keyword evidence="2" id="KW-1003">Cell membrane</keyword>
<evidence type="ECO:0000256" key="3">
    <source>
        <dbReference type="ARBA" id="ARBA00022692"/>
    </source>
</evidence>
<evidence type="ECO:0000256" key="6">
    <source>
        <dbReference type="ARBA" id="ARBA00023136"/>
    </source>
</evidence>
<keyword evidence="4" id="KW-0378">Hydrolase</keyword>
<reference evidence="9 10" key="1">
    <citation type="journal article" date="2016" name="Nat. Commun.">
        <title>Thousands of microbial genomes shed light on interconnected biogeochemical processes in an aquifer system.</title>
        <authorList>
            <person name="Anantharaman K."/>
            <person name="Brown C.T."/>
            <person name="Hug L.A."/>
            <person name="Sharon I."/>
            <person name="Castelle C.J."/>
            <person name="Probst A.J."/>
            <person name="Thomas B.C."/>
            <person name="Singh A."/>
            <person name="Wilkins M.J."/>
            <person name="Karaoz U."/>
            <person name="Brodie E.L."/>
            <person name="Williams K.H."/>
            <person name="Hubbard S.S."/>
            <person name="Banfield J.F."/>
        </authorList>
    </citation>
    <scope>NUCLEOTIDE SEQUENCE [LARGE SCALE GENOMIC DNA]</scope>
</reference>
<evidence type="ECO:0000313" key="9">
    <source>
        <dbReference type="EMBL" id="OGZ03384.1"/>
    </source>
</evidence>
<comment type="subcellular location">
    <subcellularLocation>
        <location evidence="1">Cell membrane</location>
        <topology evidence="1">Multi-pass membrane protein</topology>
    </subcellularLocation>
</comment>
<organism evidence="9 10">
    <name type="scientific">Candidatus Liptonbacteria bacterium RIFOXYB1_FULL_36_10</name>
    <dbReference type="NCBI Taxonomy" id="1798654"/>
    <lineage>
        <taxon>Bacteria</taxon>
        <taxon>Candidatus Liptoniibacteriota</taxon>
    </lineage>
</organism>
<dbReference type="PANTHER" id="PTHR14969:SF62">
    <property type="entry name" value="DECAPRENYLPHOSPHORYL-5-PHOSPHORIBOSE PHOSPHATASE RV3807C-RELATED"/>
    <property type="match status" value="1"/>
</dbReference>
<evidence type="ECO:0000256" key="5">
    <source>
        <dbReference type="ARBA" id="ARBA00022989"/>
    </source>
</evidence>
<sequence>MSLDSLIFHFFFNLAGKNWFFNVVSVFFARYLPFLIFISAVFFLFSLQDWKKRINLFFLSLVSIIISRGIIAESLSLLFKRPRPFEVFSLNSLIPSSGYSFPSDHMSFLFALSFSVWIINKKWGAALLFLSLFVGFGRIFVGVHWPSDILAGIIIGVFSVLLSKKLIFNNK</sequence>
<evidence type="ECO:0000256" key="2">
    <source>
        <dbReference type="ARBA" id="ARBA00022475"/>
    </source>
</evidence>
<dbReference type="GO" id="GO:0005886">
    <property type="term" value="C:plasma membrane"/>
    <property type="evidence" value="ECO:0007669"/>
    <property type="project" value="UniProtKB-SubCell"/>
</dbReference>
<feature type="domain" description="Phosphatidic acid phosphatase type 2/haloperoxidase" evidence="8">
    <location>
        <begin position="58"/>
        <end position="164"/>
    </location>
</feature>
<evidence type="ECO:0000259" key="8">
    <source>
        <dbReference type="SMART" id="SM00014"/>
    </source>
</evidence>
<evidence type="ECO:0000256" key="4">
    <source>
        <dbReference type="ARBA" id="ARBA00022801"/>
    </source>
</evidence>
<evidence type="ECO:0000256" key="1">
    <source>
        <dbReference type="ARBA" id="ARBA00004651"/>
    </source>
</evidence>
<feature type="transmembrane region" description="Helical" evidence="7">
    <location>
        <begin position="126"/>
        <end position="143"/>
    </location>
</feature>
<keyword evidence="3 7" id="KW-0812">Transmembrane</keyword>
<proteinExistence type="predicted"/>
<dbReference type="GO" id="GO:0016787">
    <property type="term" value="F:hydrolase activity"/>
    <property type="evidence" value="ECO:0007669"/>
    <property type="project" value="UniProtKB-KW"/>
</dbReference>
<evidence type="ECO:0000256" key="7">
    <source>
        <dbReference type="SAM" id="Phobius"/>
    </source>
</evidence>
<dbReference type="Gene3D" id="1.20.144.10">
    <property type="entry name" value="Phosphatidic acid phosphatase type 2/haloperoxidase"/>
    <property type="match status" value="1"/>
</dbReference>
<feature type="transmembrane region" description="Helical" evidence="7">
    <location>
        <begin position="56"/>
        <end position="79"/>
    </location>
</feature>